<dbReference type="EMBL" id="JACHNZ010000034">
    <property type="protein sequence ID" value="MBB4633107.1"/>
    <property type="molecule type" value="Genomic_DNA"/>
</dbReference>
<gene>
    <name evidence="1" type="ORF">GGQ98_002736</name>
</gene>
<dbReference type="RefSeq" id="WP_184070416.1">
    <property type="nucleotide sequence ID" value="NZ_JACHNZ010000034.1"/>
</dbReference>
<proteinExistence type="predicted"/>
<keyword evidence="2" id="KW-1185">Reference proteome</keyword>
<organism evidence="1 2">
    <name type="scientific">Sphingosinicella soli</name>
    <dbReference type="NCBI Taxonomy" id="333708"/>
    <lineage>
        <taxon>Bacteria</taxon>
        <taxon>Pseudomonadati</taxon>
        <taxon>Pseudomonadota</taxon>
        <taxon>Alphaproteobacteria</taxon>
        <taxon>Sphingomonadales</taxon>
        <taxon>Sphingosinicellaceae</taxon>
        <taxon>Sphingosinicella</taxon>
    </lineage>
</organism>
<evidence type="ECO:0000313" key="2">
    <source>
        <dbReference type="Proteomes" id="UP000566324"/>
    </source>
</evidence>
<dbReference type="Proteomes" id="UP000566324">
    <property type="component" value="Unassembled WGS sequence"/>
</dbReference>
<accession>A0A7W7B545</accession>
<reference evidence="1 2" key="1">
    <citation type="submission" date="2020-08" db="EMBL/GenBank/DDBJ databases">
        <title>Genomic Encyclopedia of Type Strains, Phase IV (KMG-IV): sequencing the most valuable type-strain genomes for metagenomic binning, comparative biology and taxonomic classification.</title>
        <authorList>
            <person name="Goeker M."/>
        </authorList>
    </citation>
    <scope>NUCLEOTIDE SEQUENCE [LARGE SCALE GENOMIC DNA]</scope>
    <source>
        <strain evidence="1 2">DSM 17328</strain>
    </source>
</reference>
<sequence length="234" mass="27303">MQLQLYMWEGTRRIFLDAHRFYVDQLKTWLLAQFHDIEGQTDRFAEEAYERIGSSPGHGDVDMSDAAEWAYDEAASHYLALTELRKQVLLGGLAGMYHQFDKQLREFIEREMLHYVDHEWTDTHVWKPGGDKVLDILGEFGWRVKSLPFYPLLGALQLVVNVYKHGKGRSLNELSDRYARFVASPVKAAGYGEWRTTLDHEWLTVTDDHFDEFADAISDFWSAMPERLYCDVTK</sequence>
<name>A0A7W7B545_9SPHN</name>
<dbReference type="AlphaFoldDB" id="A0A7W7B545"/>
<protein>
    <submittedName>
        <fullName evidence="1">Uncharacterized protein</fullName>
    </submittedName>
</protein>
<evidence type="ECO:0000313" key="1">
    <source>
        <dbReference type="EMBL" id="MBB4633107.1"/>
    </source>
</evidence>
<comment type="caution">
    <text evidence="1">The sequence shown here is derived from an EMBL/GenBank/DDBJ whole genome shotgun (WGS) entry which is preliminary data.</text>
</comment>